<keyword evidence="2" id="KW-1185">Reference proteome</keyword>
<name>A0A0P7AYD9_9FLAO</name>
<evidence type="ECO:0000313" key="2">
    <source>
        <dbReference type="Proteomes" id="UP000050280"/>
    </source>
</evidence>
<dbReference type="EMBL" id="LDJX01000001">
    <property type="protein sequence ID" value="KPM33131.1"/>
    <property type="molecule type" value="Genomic_DNA"/>
</dbReference>
<reference evidence="1 2" key="1">
    <citation type="submission" date="2015-09" db="EMBL/GenBank/DDBJ databases">
        <title>Genome sequence of the marine flavobacterium Croceitalea dokdonensis DOKDO 023 that contains proton- and sodium-pumping rhodopsins.</title>
        <authorList>
            <person name="Kwon S.-K."/>
            <person name="Lee H.K."/>
            <person name="Kwak M.-J."/>
            <person name="Kim J.F."/>
        </authorList>
    </citation>
    <scope>NUCLEOTIDE SEQUENCE [LARGE SCALE GENOMIC DNA]</scope>
    <source>
        <strain evidence="1 2">DOKDO 023</strain>
    </source>
</reference>
<dbReference type="AlphaFoldDB" id="A0A0P7AYD9"/>
<dbReference type="Proteomes" id="UP000050280">
    <property type="component" value="Unassembled WGS sequence"/>
</dbReference>
<protein>
    <submittedName>
        <fullName evidence="1">Uncharacterized protein</fullName>
    </submittedName>
</protein>
<gene>
    <name evidence="1" type="ORF">I595_33</name>
</gene>
<comment type="caution">
    <text evidence="1">The sequence shown here is derived from an EMBL/GenBank/DDBJ whole genome shotgun (WGS) entry which is preliminary data.</text>
</comment>
<accession>A0A0P7AYD9</accession>
<organism evidence="1 2">
    <name type="scientific">Croceitalea dokdonensis DOKDO 023</name>
    <dbReference type="NCBI Taxonomy" id="1300341"/>
    <lineage>
        <taxon>Bacteria</taxon>
        <taxon>Pseudomonadati</taxon>
        <taxon>Bacteroidota</taxon>
        <taxon>Flavobacteriia</taxon>
        <taxon>Flavobacteriales</taxon>
        <taxon>Flavobacteriaceae</taxon>
        <taxon>Croceitalea</taxon>
    </lineage>
</organism>
<evidence type="ECO:0000313" key="1">
    <source>
        <dbReference type="EMBL" id="KPM33131.1"/>
    </source>
</evidence>
<proteinExistence type="predicted"/>
<sequence length="38" mass="4635">MNEQGQLRNAEYLQALLKLREKLIELEIKYFDILPMRL</sequence>